<sequence length="450" mass="49009">MKMRVASRRLMQHVFARSVSSIAPASRLNGVMSSVFSVYTQLANQHKAINLGQGFPDCSPPSFLLEEAAAVLTSPTPAYHQYAPSEGAPPLVSAICSLSSLSPTPDCVTVTNGATEALFSTFQALLNHGDEVVVMEPFYDSYIAQVQMAGGKPVCVPLRVDAKGGEVTAASQFKLDVDELRRAVSDKTRLIVLNSPHNPTGKVFTTEELEQIAQVAIEKDLIVVSDEVYEWLAFADRADTAKGEKGASTKPASIAAIAGMKDRTVTIGSAGKTFEATGWKVGWAIASPQLSKYIAAAHKWVPFSVATPLQVAVGNALLHARDNGYFAELSSRYQRKRDLLDEGLERAGLTPMKPDGGFFILADTSLFPSSIVDEEKELARREESGSELQRDEAIARWMTKKGVCVIPPSAFYRKEHKHLAENWVRVCFAKSDDTLTQAGEKLEEITRPFR</sequence>
<protein>
    <recommendedName>
        <fullName evidence="6">Aminotransferase class I/classII large domain-containing protein</fullName>
    </recommendedName>
</protein>
<dbReference type="Pfam" id="PF00155">
    <property type="entry name" value="Aminotran_1_2"/>
    <property type="match status" value="1"/>
</dbReference>
<proteinExistence type="inferred from homology"/>
<dbReference type="InterPro" id="IPR015424">
    <property type="entry name" value="PyrdxlP-dep_Trfase"/>
</dbReference>
<evidence type="ECO:0000256" key="5">
    <source>
        <dbReference type="ARBA" id="ARBA00022898"/>
    </source>
</evidence>
<dbReference type="FunFam" id="3.40.640.10:FF:000024">
    <property type="entry name" value="Kynurenine--oxoglutarate transaminase 3"/>
    <property type="match status" value="1"/>
</dbReference>
<evidence type="ECO:0000256" key="4">
    <source>
        <dbReference type="ARBA" id="ARBA00022679"/>
    </source>
</evidence>
<keyword evidence="4" id="KW-0808">Transferase</keyword>
<dbReference type="InterPro" id="IPR015421">
    <property type="entry name" value="PyrdxlP-dep_Trfase_major"/>
</dbReference>
<dbReference type="InterPro" id="IPR015422">
    <property type="entry name" value="PyrdxlP-dep_Trfase_small"/>
</dbReference>
<name>A0A7S3G238_9EUKA</name>
<evidence type="ECO:0000259" key="6">
    <source>
        <dbReference type="Pfam" id="PF00155"/>
    </source>
</evidence>
<reference evidence="7" key="1">
    <citation type="submission" date="2021-01" db="EMBL/GenBank/DDBJ databases">
        <authorList>
            <person name="Corre E."/>
            <person name="Pelletier E."/>
            <person name="Niang G."/>
            <person name="Scheremetjew M."/>
            <person name="Finn R."/>
            <person name="Kale V."/>
            <person name="Holt S."/>
            <person name="Cochrane G."/>
            <person name="Meng A."/>
            <person name="Brown T."/>
            <person name="Cohen L."/>
        </authorList>
    </citation>
    <scope>NUCLEOTIDE SEQUENCE</scope>
    <source>
        <strain evidence="7">NIES-2562</strain>
    </source>
</reference>
<dbReference type="GO" id="GO:0030170">
    <property type="term" value="F:pyridoxal phosphate binding"/>
    <property type="evidence" value="ECO:0007669"/>
    <property type="project" value="InterPro"/>
</dbReference>
<gene>
    <name evidence="7" type="ORF">PBIL07802_LOCUS3898</name>
</gene>
<dbReference type="Gene3D" id="3.40.640.10">
    <property type="entry name" value="Type I PLP-dependent aspartate aminotransferase-like (Major domain)"/>
    <property type="match status" value="1"/>
</dbReference>
<evidence type="ECO:0000313" key="7">
    <source>
        <dbReference type="EMBL" id="CAE0241736.1"/>
    </source>
</evidence>
<dbReference type="SUPFAM" id="SSF53383">
    <property type="entry name" value="PLP-dependent transferases"/>
    <property type="match status" value="1"/>
</dbReference>
<dbReference type="PANTHER" id="PTHR43807:SF20">
    <property type="entry name" value="FI04487P"/>
    <property type="match status" value="1"/>
</dbReference>
<comment type="similarity">
    <text evidence="2">Belongs to the class-I pyridoxal-phosphate-dependent aminotransferase family.</text>
</comment>
<dbReference type="AlphaFoldDB" id="A0A7S3G238"/>
<evidence type="ECO:0000256" key="1">
    <source>
        <dbReference type="ARBA" id="ARBA00001933"/>
    </source>
</evidence>
<keyword evidence="5" id="KW-0663">Pyridoxal phosphate</keyword>
<comment type="cofactor">
    <cofactor evidence="1">
        <name>pyridoxal 5'-phosphate</name>
        <dbReference type="ChEBI" id="CHEBI:597326"/>
    </cofactor>
</comment>
<dbReference type="Gene3D" id="3.90.1150.10">
    <property type="entry name" value="Aspartate Aminotransferase, domain 1"/>
    <property type="match status" value="1"/>
</dbReference>
<dbReference type="GO" id="GO:0016212">
    <property type="term" value="F:kynurenine-oxoglutarate transaminase activity"/>
    <property type="evidence" value="ECO:0007669"/>
    <property type="project" value="TreeGrafter"/>
</dbReference>
<accession>A0A7S3G238</accession>
<dbReference type="GO" id="GO:0005739">
    <property type="term" value="C:mitochondrion"/>
    <property type="evidence" value="ECO:0007669"/>
    <property type="project" value="TreeGrafter"/>
</dbReference>
<dbReference type="CDD" id="cd00609">
    <property type="entry name" value="AAT_like"/>
    <property type="match status" value="1"/>
</dbReference>
<keyword evidence="3" id="KW-0032">Aminotransferase</keyword>
<dbReference type="EMBL" id="HBIB01006303">
    <property type="protein sequence ID" value="CAE0241736.1"/>
    <property type="molecule type" value="Transcribed_RNA"/>
</dbReference>
<dbReference type="InterPro" id="IPR004839">
    <property type="entry name" value="Aminotransferase_I/II_large"/>
</dbReference>
<evidence type="ECO:0000256" key="2">
    <source>
        <dbReference type="ARBA" id="ARBA00007441"/>
    </source>
</evidence>
<dbReference type="PANTHER" id="PTHR43807">
    <property type="entry name" value="FI04487P"/>
    <property type="match status" value="1"/>
</dbReference>
<dbReference type="InterPro" id="IPR051326">
    <property type="entry name" value="Kynurenine-oxoglutarate_AT"/>
</dbReference>
<organism evidence="7">
    <name type="scientific">Palpitomonas bilix</name>
    <dbReference type="NCBI Taxonomy" id="652834"/>
    <lineage>
        <taxon>Eukaryota</taxon>
        <taxon>Eukaryota incertae sedis</taxon>
    </lineage>
</organism>
<feature type="domain" description="Aminotransferase class I/classII large" evidence="6">
    <location>
        <begin position="48"/>
        <end position="440"/>
    </location>
</feature>
<evidence type="ECO:0000256" key="3">
    <source>
        <dbReference type="ARBA" id="ARBA00022576"/>
    </source>
</evidence>